<accession>A0A164MV75</accession>
<gene>
    <name evidence="1" type="ORF">APZ42_031395</name>
</gene>
<dbReference type="OrthoDB" id="7700504at2759"/>
<name>A0A164MV75_9CRUS</name>
<dbReference type="PANTHER" id="PTHR46601:SF1">
    <property type="entry name" value="ADF-H DOMAIN-CONTAINING PROTEIN"/>
    <property type="match status" value="1"/>
</dbReference>
<dbReference type="EMBL" id="LRGB01002937">
    <property type="protein sequence ID" value="KZS05394.1"/>
    <property type="molecule type" value="Genomic_DNA"/>
</dbReference>
<proteinExistence type="predicted"/>
<dbReference type="STRING" id="35525.A0A164MV75"/>
<dbReference type="Proteomes" id="UP000076858">
    <property type="component" value="Unassembled WGS sequence"/>
</dbReference>
<keyword evidence="2" id="KW-1185">Reference proteome</keyword>
<dbReference type="AlphaFoldDB" id="A0A164MV75"/>
<protein>
    <submittedName>
        <fullName evidence="1">Cc8L18.2-like protein</fullName>
    </submittedName>
</protein>
<comment type="caution">
    <text evidence="1">The sequence shown here is derived from an EMBL/GenBank/DDBJ whole genome shotgun (WGS) entry which is preliminary data.</text>
</comment>
<organism evidence="1 2">
    <name type="scientific">Daphnia magna</name>
    <dbReference type="NCBI Taxonomy" id="35525"/>
    <lineage>
        <taxon>Eukaryota</taxon>
        <taxon>Metazoa</taxon>
        <taxon>Ecdysozoa</taxon>
        <taxon>Arthropoda</taxon>
        <taxon>Crustacea</taxon>
        <taxon>Branchiopoda</taxon>
        <taxon>Diplostraca</taxon>
        <taxon>Cladocera</taxon>
        <taxon>Anomopoda</taxon>
        <taxon>Daphniidae</taxon>
        <taxon>Daphnia</taxon>
    </lineage>
</organism>
<reference evidence="1 2" key="1">
    <citation type="submission" date="2016-03" db="EMBL/GenBank/DDBJ databases">
        <title>EvidentialGene: Evidence-directed Construction of Genes on Genomes.</title>
        <authorList>
            <person name="Gilbert D.G."/>
            <person name="Choi J.-H."/>
            <person name="Mockaitis K."/>
            <person name="Colbourne J."/>
            <person name="Pfrender M."/>
        </authorList>
    </citation>
    <scope>NUCLEOTIDE SEQUENCE [LARGE SCALE GENOMIC DNA]</scope>
    <source>
        <strain evidence="1 2">Xinb3</strain>
        <tissue evidence="1">Complete organism</tissue>
    </source>
</reference>
<dbReference type="PANTHER" id="PTHR46601">
    <property type="entry name" value="ULP_PROTEASE DOMAIN-CONTAINING PROTEIN"/>
    <property type="match status" value="1"/>
</dbReference>
<evidence type="ECO:0000313" key="2">
    <source>
        <dbReference type="Proteomes" id="UP000076858"/>
    </source>
</evidence>
<evidence type="ECO:0000313" key="1">
    <source>
        <dbReference type="EMBL" id="KZS05394.1"/>
    </source>
</evidence>
<sequence length="668" mass="76584">MMASYSHHLRHLHSTQLAKLVAGQLEALDLTPLKIKSKSSHARKLDYFQVKVNECSEKIVQVFQSSIIGDDIPVIPARNKGELRKKKHGEILSLLTLALDSWSIQETANFFHFTVNQVRRSRILKEENGILSTPNPRKSRSLGENEKKIVEQFYIDDDHSRMMPGMKDVKSVKDGNKRILLQKRQLLLNIMELYFKYKEYCTNSLQMKPCVLAKFFQLRPQHVIEVGAPGTHSVCVSEKHQNVKLMIDSLCKSEKIAHMFMDKAVCDLNNHSCMMSRCGSCPSSDVLSNQLAKYLNSRTVINFNQWENTDRTTLSTHELPSEEFLDALVKKVHKLTTHHFVAKKQARYCREVKQNLMSNECLLQGDFSQNFSMTVQDATQNMFFNAPKQATLHPFLAYVNISGKIVPYSMVVPEIDVIKYFTDGAASQYKNCKNFANLLHHVEDFGMRTEWNFFATSHGKGPCDGTGGTIKRLAYRHRLQGGNIQTPLSLFQWASSNIANMKMIFVDSNSIMENEKRLETRFRNAKTLPGTQSFHRFVPKNMLEINAHNVSENPDQKTFRILPEPEKSTVLDYNTLAIGTHVACLYQENGLWYLSEIIGKDDNLFECQMQFFSPSGPDENLQGFKSTKNKKDQAWVPITDVLKIVETLEKNSTWDRSFKIDKPEYNVI</sequence>